<reference evidence="5" key="1">
    <citation type="submission" date="2010-03" db="EMBL/GenBank/DDBJ databases">
        <title>The complete genome of Mycoplasma crocodyli MP145.</title>
        <authorList>
            <person name="Glass J.I."/>
            <person name="Durkin A.S."/>
            <person name="Hostetler J."/>
            <person name="Jackson J."/>
            <person name="Johnson J."/>
            <person name="May M.A."/>
            <person name="Paralanov V."/>
            <person name="Radune D."/>
            <person name="Szczypinski B."/>
            <person name="Brown D.R."/>
        </authorList>
    </citation>
    <scope>NUCLEOTIDE SEQUENCE [LARGE SCALE GENOMIC DNA]</scope>
    <source>
        <strain evidence="5">ATCC 51981 / MP145</strain>
    </source>
</reference>
<dbReference type="Gene3D" id="2.60.120.10">
    <property type="entry name" value="Jelly Rolls"/>
    <property type="match status" value="1"/>
</dbReference>
<evidence type="ECO:0000313" key="5">
    <source>
        <dbReference type="Proteomes" id="UP000001845"/>
    </source>
</evidence>
<dbReference type="HOGENOM" id="CLU_1106185_0_0_14"/>
<dbReference type="EMBL" id="CP001991">
    <property type="protein sequence ID" value="ADE19375.1"/>
    <property type="molecule type" value="Genomic_DNA"/>
</dbReference>
<dbReference type="GO" id="GO:0008270">
    <property type="term" value="F:zinc ion binding"/>
    <property type="evidence" value="ECO:0007669"/>
    <property type="project" value="InterPro"/>
</dbReference>
<evidence type="ECO:0000256" key="1">
    <source>
        <dbReference type="ARBA" id="ARBA00022723"/>
    </source>
</evidence>
<dbReference type="InterPro" id="IPR011051">
    <property type="entry name" value="RmlC_Cupin_sf"/>
</dbReference>
<accession>D5E667</accession>
<dbReference type="InterPro" id="IPR046457">
    <property type="entry name" value="PMI_typeI_cat"/>
</dbReference>
<proteinExistence type="predicted"/>
<evidence type="ECO:0000259" key="3">
    <source>
        <dbReference type="Pfam" id="PF20511"/>
    </source>
</evidence>
<dbReference type="KEGG" id="mcd:MCRO_0654"/>
<dbReference type="SUPFAM" id="SSF51182">
    <property type="entry name" value="RmlC-like cupins"/>
    <property type="match status" value="1"/>
</dbReference>
<dbReference type="Pfam" id="PF20511">
    <property type="entry name" value="PMI_typeI_cat"/>
    <property type="match status" value="1"/>
</dbReference>
<organism evidence="4 5">
    <name type="scientific">Mycoplasma crocodyli (strain ATCC 51981 / MP145)</name>
    <dbReference type="NCBI Taxonomy" id="512564"/>
    <lineage>
        <taxon>Bacteria</taxon>
        <taxon>Bacillati</taxon>
        <taxon>Mycoplasmatota</taxon>
        <taxon>Mollicutes</taxon>
        <taxon>Mycoplasmataceae</taxon>
        <taxon>Mycoplasma</taxon>
    </lineage>
</organism>
<dbReference type="eggNOG" id="COG1482">
    <property type="taxonomic scope" value="Bacteria"/>
</dbReference>
<evidence type="ECO:0000313" key="4">
    <source>
        <dbReference type="EMBL" id="ADE19375.1"/>
    </source>
</evidence>
<dbReference type="EC" id="5.3.1.8" evidence="4"/>
<dbReference type="GO" id="GO:0004476">
    <property type="term" value="F:mannose-6-phosphate isomerase activity"/>
    <property type="evidence" value="ECO:0007669"/>
    <property type="project" value="UniProtKB-EC"/>
</dbReference>
<dbReference type="PANTHER" id="PTHR42742">
    <property type="entry name" value="TRANSCRIPTIONAL REPRESSOR MPRA"/>
    <property type="match status" value="1"/>
</dbReference>
<protein>
    <submittedName>
        <fullName evidence="4">Mannose-6-phosphate isomerase</fullName>
        <ecNumber evidence="4">5.3.1.8</ecNumber>
    </submittedName>
</protein>
<dbReference type="OrthoDB" id="9808275at2"/>
<feature type="domain" description="Phosphomannose isomerase type I catalytic" evidence="3">
    <location>
        <begin position="42"/>
        <end position="94"/>
    </location>
</feature>
<keyword evidence="5" id="KW-1185">Reference proteome</keyword>
<keyword evidence="1" id="KW-0479">Metal-binding</keyword>
<keyword evidence="2" id="KW-0862">Zinc</keyword>
<dbReference type="PANTHER" id="PTHR42742:SF3">
    <property type="entry name" value="FRUCTOKINASE"/>
    <property type="match status" value="1"/>
</dbReference>
<reference evidence="4 5" key="3">
    <citation type="journal article" date="2011" name="J. Bacteriol.">
        <title>Genome sequences of Mycoplasma alligatoris A21JP2T and Mycoplasma crocodyli MP145T.</title>
        <authorList>
            <person name="Brown D.R."/>
            <person name="Farmerie W.G."/>
            <person name="May M."/>
            <person name="Benders G.A."/>
            <person name="Durkin A.S."/>
            <person name="Hlavinka K."/>
            <person name="Hostetler J."/>
            <person name="Jackson J."/>
            <person name="Johnson J."/>
            <person name="Miller R.H."/>
            <person name="Paralanov V."/>
            <person name="Radune D."/>
            <person name="Szczypinski B."/>
            <person name="Glass J.I."/>
        </authorList>
    </citation>
    <scope>NUCLEOTIDE SEQUENCE [LARGE SCALE GENOMIC DNA]</scope>
    <source>
        <strain evidence="5">ATCC 51981 / MP145</strain>
    </source>
</reference>
<gene>
    <name evidence="4" type="ordered locus">MCRO_0654</name>
</gene>
<dbReference type="CDD" id="cd07010">
    <property type="entry name" value="cupin_PMI_type_I_N_bac"/>
    <property type="match status" value="1"/>
</dbReference>
<dbReference type="Proteomes" id="UP000001845">
    <property type="component" value="Chromosome"/>
</dbReference>
<evidence type="ECO:0000256" key="2">
    <source>
        <dbReference type="ARBA" id="ARBA00022833"/>
    </source>
</evidence>
<dbReference type="InterPro" id="IPR051804">
    <property type="entry name" value="Carb_Metab_Reg_Kinase/Isom"/>
</dbReference>
<dbReference type="STRING" id="512564.MCRO_0654"/>
<name>D5E667_MYCCM</name>
<dbReference type="AlphaFoldDB" id="D5E667"/>
<keyword evidence="4" id="KW-0413">Isomerase</keyword>
<reference key="2">
    <citation type="submission" date="2010-03" db="EMBL/GenBank/DDBJ databases">
        <authorList>
            <person name="Ma Z."/>
            <person name="Wang X."/>
            <person name="Liu H."/>
        </authorList>
    </citation>
    <scope>NUCLEOTIDE SEQUENCE</scope>
    <source>
        <strain>MP145</strain>
    </source>
</reference>
<dbReference type="RefSeq" id="WP_013054152.1">
    <property type="nucleotide sequence ID" value="NC_014014.1"/>
</dbReference>
<dbReference type="InterPro" id="IPR014710">
    <property type="entry name" value="RmlC-like_jellyroll"/>
</dbReference>
<sequence>MKKVIPVKHEKIWGYEIWLYSPLKEAPTQYEDKSGYVSRGPLIKIIKANDPLSIQVHPDNELAKELENQDNGKSESWLVLDCNEKSELVVGLNNHDQKVIEQALQNKTIDKYLKVIKPKIGQFIDIPAGLVHGIGRPNASGITVLEVQQPSDVTYRFWDYNRKDKNGNFRDLHVNKALKSIKDLNYKVKPSIENETLIYKTEYYKLHLLSDVKVAPSDGVAIINSNDEYFAEEILKDEKLNKDTVFFVEEI</sequence>